<evidence type="ECO:0000313" key="1">
    <source>
        <dbReference type="EMBL" id="MBE9399400.1"/>
    </source>
</evidence>
<gene>
    <name evidence="1" type="ORF">IOQ59_19230</name>
</gene>
<dbReference type="InterPro" id="IPR021295">
    <property type="entry name" value="DUF2867"/>
</dbReference>
<proteinExistence type="predicted"/>
<evidence type="ECO:0000313" key="2">
    <source>
        <dbReference type="Proteomes" id="UP000640333"/>
    </source>
</evidence>
<name>A0A8J7FDC0_9GAMM</name>
<dbReference type="Proteomes" id="UP000640333">
    <property type="component" value="Unassembled WGS sequence"/>
</dbReference>
<sequence>MCGGIYLRAQEWTKKRKDSEVTTEIRFPEKTLLIGKETGSFYRDAFVVRTTKPDLDSKQVYHAIFGYLPKPVQGLLKIRNSIVKWLGFKASDTGMSLPLKEMSEGRQAGFLTIEMVSDAEVICAAYEKHMDMWLSVMRLSEHEYALSTLVNLKTTSGRIYMTVIKPFHKMVVTYSIRQALKAGRI</sequence>
<accession>A0A8J7FDC0</accession>
<organism evidence="1 2">
    <name type="scientific">Pontibacterium sinense</name>
    <dbReference type="NCBI Taxonomy" id="2781979"/>
    <lineage>
        <taxon>Bacteria</taxon>
        <taxon>Pseudomonadati</taxon>
        <taxon>Pseudomonadota</taxon>
        <taxon>Gammaproteobacteria</taxon>
        <taxon>Oceanospirillales</taxon>
        <taxon>Oceanospirillaceae</taxon>
        <taxon>Pontibacterium</taxon>
    </lineage>
</organism>
<dbReference type="AlphaFoldDB" id="A0A8J7FDC0"/>
<reference evidence="1" key="1">
    <citation type="submission" date="2020-10" db="EMBL/GenBank/DDBJ databases">
        <title>Bacterium isolated from coastal waters sediment.</title>
        <authorList>
            <person name="Chen R.-J."/>
            <person name="Lu D.-C."/>
            <person name="Zhu K.-L."/>
            <person name="Du Z.-J."/>
        </authorList>
    </citation>
    <scope>NUCLEOTIDE SEQUENCE</scope>
    <source>
        <strain evidence="1">N1Y112</strain>
    </source>
</reference>
<dbReference type="Pfam" id="PF11066">
    <property type="entry name" value="DUF2867"/>
    <property type="match status" value="1"/>
</dbReference>
<keyword evidence="2" id="KW-1185">Reference proteome</keyword>
<dbReference type="EMBL" id="JADEYS010000027">
    <property type="protein sequence ID" value="MBE9399400.1"/>
    <property type="molecule type" value="Genomic_DNA"/>
</dbReference>
<comment type="caution">
    <text evidence="1">The sequence shown here is derived from an EMBL/GenBank/DDBJ whole genome shotgun (WGS) entry which is preliminary data.</text>
</comment>
<protein>
    <submittedName>
        <fullName evidence="1">DUF2867 domain-containing protein</fullName>
    </submittedName>
</protein>